<dbReference type="AlphaFoldDB" id="A0A5S5D152"/>
<dbReference type="Proteomes" id="UP000322499">
    <property type="component" value="Unassembled WGS sequence"/>
</dbReference>
<dbReference type="RefSeq" id="WP_166532280.1">
    <property type="nucleotide sequence ID" value="NZ_VNHW01000003.1"/>
</dbReference>
<dbReference type="PANTHER" id="PTHR43798:SF5">
    <property type="entry name" value="MONOACYLGLYCEROL LIPASE ABHD6"/>
    <property type="match status" value="1"/>
</dbReference>
<dbReference type="Pfam" id="PF12697">
    <property type="entry name" value="Abhydrolase_6"/>
    <property type="match status" value="1"/>
</dbReference>
<proteinExistence type="predicted"/>
<dbReference type="GO" id="GO:0016020">
    <property type="term" value="C:membrane"/>
    <property type="evidence" value="ECO:0007669"/>
    <property type="project" value="TreeGrafter"/>
</dbReference>
<keyword evidence="2" id="KW-0378">Hydrolase</keyword>
<reference evidence="2 3" key="1">
    <citation type="submission" date="2019-07" db="EMBL/GenBank/DDBJ databases">
        <title>Genomic Encyclopedia of Archaeal and Bacterial Type Strains, Phase II (KMG-II): from individual species to whole genera.</title>
        <authorList>
            <person name="Goeker M."/>
        </authorList>
    </citation>
    <scope>NUCLEOTIDE SEQUENCE [LARGE SCALE GENOMIC DNA]</scope>
    <source>
        <strain evidence="2 3">DSM 46842</strain>
    </source>
</reference>
<feature type="domain" description="AB hydrolase-1" evidence="1">
    <location>
        <begin position="43"/>
        <end position="269"/>
    </location>
</feature>
<keyword evidence="3" id="KW-1185">Reference proteome</keyword>
<evidence type="ECO:0000259" key="1">
    <source>
        <dbReference type="Pfam" id="PF12697"/>
    </source>
</evidence>
<organism evidence="2 3">
    <name type="scientific">Blastococcus xanthinilyticus</name>
    <dbReference type="NCBI Taxonomy" id="1564164"/>
    <lineage>
        <taxon>Bacteria</taxon>
        <taxon>Bacillati</taxon>
        <taxon>Actinomycetota</taxon>
        <taxon>Actinomycetes</taxon>
        <taxon>Geodermatophilales</taxon>
        <taxon>Geodermatophilaceae</taxon>
        <taxon>Blastococcus</taxon>
    </lineage>
</organism>
<sequence length="277" mass="28812">MTFEQSYAAAAARWPAGSDGSLVGTSWGRTHVLAAGSPGAPSVVLLHGDGATATAWAGVAAGLAGRFRVLAPDQPGNPGRSTSSRPFRSTADQVAWLGELLAAATDGPVHLAGHSAGAHLALSYALADDGPPPASLSLLDPTACFTGFSPRYLLRAAPSLVRPTPARVRRFLAWETGGRPLQPAWLDTYVRGATECPRTPIVRTRRPARDRLAGLAVPTLVLVAGRSRAHDPRRLVAGARSALPSVDLQVLPTATHHTMPVLDAPELAAAIERHAQG</sequence>
<accession>A0A5S5D152</accession>
<dbReference type="PANTHER" id="PTHR43798">
    <property type="entry name" value="MONOACYLGLYCEROL LIPASE"/>
    <property type="match status" value="1"/>
</dbReference>
<name>A0A5S5D152_9ACTN</name>
<dbReference type="GO" id="GO:0046464">
    <property type="term" value="P:acylglycerol catabolic process"/>
    <property type="evidence" value="ECO:0007669"/>
    <property type="project" value="TreeGrafter"/>
</dbReference>
<dbReference type="InterPro" id="IPR029058">
    <property type="entry name" value="AB_hydrolase_fold"/>
</dbReference>
<dbReference type="EMBL" id="VNHW01000003">
    <property type="protein sequence ID" value="TYP89074.1"/>
    <property type="molecule type" value="Genomic_DNA"/>
</dbReference>
<gene>
    <name evidence="2" type="ORF">BD833_103231</name>
</gene>
<dbReference type="InterPro" id="IPR000073">
    <property type="entry name" value="AB_hydrolase_1"/>
</dbReference>
<comment type="caution">
    <text evidence="2">The sequence shown here is derived from an EMBL/GenBank/DDBJ whole genome shotgun (WGS) entry which is preliminary data.</text>
</comment>
<protein>
    <submittedName>
        <fullName evidence="2">Alpha-beta hydrolase superfamily lysophospholipase</fullName>
    </submittedName>
</protein>
<dbReference type="Gene3D" id="3.40.50.1820">
    <property type="entry name" value="alpha/beta hydrolase"/>
    <property type="match status" value="1"/>
</dbReference>
<dbReference type="InterPro" id="IPR050266">
    <property type="entry name" value="AB_hydrolase_sf"/>
</dbReference>
<dbReference type="GO" id="GO:0047372">
    <property type="term" value="F:monoacylglycerol lipase activity"/>
    <property type="evidence" value="ECO:0007669"/>
    <property type="project" value="TreeGrafter"/>
</dbReference>
<evidence type="ECO:0000313" key="3">
    <source>
        <dbReference type="Proteomes" id="UP000322499"/>
    </source>
</evidence>
<dbReference type="SUPFAM" id="SSF53474">
    <property type="entry name" value="alpha/beta-Hydrolases"/>
    <property type="match status" value="1"/>
</dbReference>
<evidence type="ECO:0000313" key="2">
    <source>
        <dbReference type="EMBL" id="TYP89074.1"/>
    </source>
</evidence>